<dbReference type="RefSeq" id="WP_097554022.1">
    <property type="nucleotide sequence ID" value="NZ_PCMW01000038.1"/>
</dbReference>
<dbReference type="Pfam" id="PF12867">
    <property type="entry name" value="DinB_2"/>
    <property type="match status" value="1"/>
</dbReference>
<dbReference type="OrthoDB" id="4295522at2"/>
<evidence type="ECO:0000259" key="1">
    <source>
        <dbReference type="Pfam" id="PF12867"/>
    </source>
</evidence>
<gene>
    <name evidence="2" type="ORF">B0A77_07220</name>
</gene>
<evidence type="ECO:0000313" key="2">
    <source>
        <dbReference type="EMBL" id="PDS24717.1"/>
    </source>
</evidence>
<dbReference type="AlphaFoldDB" id="A0A2H3KBY4"/>
<comment type="caution">
    <text evidence="2">The sequence shown here is derived from an EMBL/GenBank/DDBJ whole genome shotgun (WGS) entry which is preliminary data.</text>
</comment>
<dbReference type="InterPro" id="IPR024775">
    <property type="entry name" value="DinB-like"/>
</dbReference>
<dbReference type="InterPro" id="IPR034660">
    <property type="entry name" value="DinB/YfiT-like"/>
</dbReference>
<dbReference type="EMBL" id="PCMW01000038">
    <property type="protein sequence ID" value="PDS24717.1"/>
    <property type="molecule type" value="Genomic_DNA"/>
</dbReference>
<organism evidence="2 3">
    <name type="scientific">Flavobacterium branchiophilum</name>
    <dbReference type="NCBI Taxonomy" id="55197"/>
    <lineage>
        <taxon>Bacteria</taxon>
        <taxon>Pseudomonadati</taxon>
        <taxon>Bacteroidota</taxon>
        <taxon>Flavobacteriia</taxon>
        <taxon>Flavobacteriales</taxon>
        <taxon>Flavobacteriaceae</taxon>
        <taxon>Flavobacterium</taxon>
    </lineage>
</organism>
<protein>
    <recommendedName>
        <fullName evidence="1">DinB-like domain-containing protein</fullName>
    </recommendedName>
</protein>
<feature type="domain" description="DinB-like" evidence="1">
    <location>
        <begin position="9"/>
        <end position="144"/>
    </location>
</feature>
<accession>A0A2H3KBY4</accession>
<dbReference type="Proteomes" id="UP000220828">
    <property type="component" value="Unassembled WGS sequence"/>
</dbReference>
<name>A0A2H3KBY4_9FLAO</name>
<reference evidence="2 3" key="1">
    <citation type="submission" date="2017-09" db="EMBL/GenBank/DDBJ databases">
        <title>Whole genomes of Flavobacteriaceae.</title>
        <authorList>
            <person name="Stine C."/>
            <person name="Li C."/>
            <person name="Tadesse D."/>
        </authorList>
    </citation>
    <scope>NUCLEOTIDE SEQUENCE [LARGE SCALE GENOMIC DNA]</scope>
    <source>
        <strain evidence="2 3">ATCC 35036</strain>
    </source>
</reference>
<evidence type="ECO:0000313" key="3">
    <source>
        <dbReference type="Proteomes" id="UP000220828"/>
    </source>
</evidence>
<dbReference type="SUPFAM" id="SSF109854">
    <property type="entry name" value="DinB/YfiT-like putative metalloenzymes"/>
    <property type="match status" value="1"/>
</dbReference>
<proteinExistence type="predicted"/>
<sequence>MQESFKITQTSRKILASFLEQYTVEQLHKIPNGFSNNLIWNIGHVIVTEQLLVYKLSGLPMMVTDEMVEKYRKGTKPSEEITENEVKLLQELLFATINQTQKDFENNVFKNYQEYPTSTGFVLQNVKDAIAFNNLHEGIHLGIILGLRKFI</sequence>
<dbReference type="Gene3D" id="1.20.120.450">
    <property type="entry name" value="dinb family like domain"/>
    <property type="match status" value="1"/>
</dbReference>